<name>A0ABW3W7W2_9ACTN</name>
<evidence type="ECO:0000313" key="9">
    <source>
        <dbReference type="EMBL" id="MFD1250545.1"/>
    </source>
</evidence>
<comment type="subunit">
    <text evidence="2">Interacts transiently with the RNA polymerase catalytic core formed by RpoA, RpoB, RpoC and RpoZ (2 alpha, 1 beta, 1 beta' and 1 omega subunit) to form the RNA polymerase holoenzyme that can initiate transcription.</text>
</comment>
<feature type="domain" description="RNA polymerase sigma factor 70 region 4 type 2" evidence="8">
    <location>
        <begin position="112"/>
        <end position="162"/>
    </location>
</feature>
<feature type="domain" description="RNA polymerase sigma-70 region 2" evidence="7">
    <location>
        <begin position="9"/>
        <end position="72"/>
    </location>
</feature>
<feature type="region of interest" description="Disordered" evidence="6">
    <location>
        <begin position="152"/>
        <end position="179"/>
    </location>
</feature>
<comment type="similarity">
    <text evidence="1">Belongs to the sigma-70 factor family. ECF subfamily.</text>
</comment>
<dbReference type="Gene3D" id="1.10.1740.10">
    <property type="match status" value="1"/>
</dbReference>
<proteinExistence type="inferred from homology"/>
<keyword evidence="3" id="KW-0805">Transcription regulation</keyword>
<dbReference type="PANTHER" id="PTHR30173">
    <property type="entry name" value="SIGMA 19 FACTOR"/>
    <property type="match status" value="1"/>
</dbReference>
<dbReference type="Pfam" id="PF04542">
    <property type="entry name" value="Sigma70_r2"/>
    <property type="match status" value="1"/>
</dbReference>
<dbReference type="InterPro" id="IPR007627">
    <property type="entry name" value="RNA_pol_sigma70_r2"/>
</dbReference>
<evidence type="ECO:0000256" key="6">
    <source>
        <dbReference type="SAM" id="MobiDB-lite"/>
    </source>
</evidence>
<dbReference type="InterPro" id="IPR013249">
    <property type="entry name" value="RNA_pol_sigma70_r4_t2"/>
</dbReference>
<evidence type="ECO:0000256" key="1">
    <source>
        <dbReference type="ARBA" id="ARBA00010641"/>
    </source>
</evidence>
<evidence type="ECO:0000256" key="3">
    <source>
        <dbReference type="ARBA" id="ARBA00023015"/>
    </source>
</evidence>
<dbReference type="Proteomes" id="UP001597229">
    <property type="component" value="Unassembled WGS sequence"/>
</dbReference>
<keyword evidence="10" id="KW-1185">Reference proteome</keyword>
<comment type="caution">
    <text evidence="9">The sequence shown here is derived from an EMBL/GenBank/DDBJ whole genome shotgun (WGS) entry which is preliminary data.</text>
</comment>
<dbReference type="InterPro" id="IPR014284">
    <property type="entry name" value="RNA_pol_sigma-70_dom"/>
</dbReference>
<evidence type="ECO:0000256" key="2">
    <source>
        <dbReference type="ARBA" id="ARBA00011344"/>
    </source>
</evidence>
<sequence>MTDELTAAFEQHRRHLTTVAYRVLGSVSEAEDAVQEAWLRLHRTDAAEIDNLGGWLTTVVGRIALNTLRSRRTRREDSLEERVERLPEPVVVLDDGSAPESQALLADSVGLALLVVLDQLAPAERIAFVLHDLFGVPFDDIAPIVERTPAATRQLASRARRRVRGTAGGPDAPPDSPRRQREVVDAFFAAAKGGDFARLLGVLDPDVVLRSDAGALAGITEYRGAERIAGNALMFAHPDRVVHPVLVNGQAGVVITLHGALFSVMAFTVADGRVVEIDVYTDPEQLARLGDFGPWS</sequence>
<organism evidence="9 10">
    <name type="scientific">Nocardioides ginsengisoli</name>
    <dbReference type="NCBI Taxonomy" id="363868"/>
    <lineage>
        <taxon>Bacteria</taxon>
        <taxon>Bacillati</taxon>
        <taxon>Actinomycetota</taxon>
        <taxon>Actinomycetes</taxon>
        <taxon>Propionibacteriales</taxon>
        <taxon>Nocardioidaceae</taxon>
        <taxon>Nocardioides</taxon>
    </lineage>
</organism>
<accession>A0ABW3W7W2</accession>
<dbReference type="RefSeq" id="WP_367918987.1">
    <property type="nucleotide sequence ID" value="NZ_BAABAC010000018.1"/>
</dbReference>
<evidence type="ECO:0000256" key="4">
    <source>
        <dbReference type="ARBA" id="ARBA00023082"/>
    </source>
</evidence>
<dbReference type="InterPro" id="IPR013325">
    <property type="entry name" value="RNA_pol_sigma_r2"/>
</dbReference>
<dbReference type="SUPFAM" id="SSF88946">
    <property type="entry name" value="Sigma2 domain of RNA polymerase sigma factors"/>
    <property type="match status" value="1"/>
</dbReference>
<keyword evidence="4" id="KW-0731">Sigma factor</keyword>
<dbReference type="InterPro" id="IPR052704">
    <property type="entry name" value="ECF_Sigma-70_Domain"/>
</dbReference>
<dbReference type="InterPro" id="IPR036388">
    <property type="entry name" value="WH-like_DNA-bd_sf"/>
</dbReference>
<dbReference type="PANTHER" id="PTHR30173:SF43">
    <property type="entry name" value="ECF RNA POLYMERASE SIGMA FACTOR SIGI-RELATED"/>
    <property type="match status" value="1"/>
</dbReference>
<evidence type="ECO:0000259" key="7">
    <source>
        <dbReference type="Pfam" id="PF04542"/>
    </source>
</evidence>
<evidence type="ECO:0000256" key="5">
    <source>
        <dbReference type="ARBA" id="ARBA00023163"/>
    </source>
</evidence>
<dbReference type="SUPFAM" id="SSF88659">
    <property type="entry name" value="Sigma3 and sigma4 domains of RNA polymerase sigma factors"/>
    <property type="match status" value="1"/>
</dbReference>
<dbReference type="EMBL" id="JBHTLX010000024">
    <property type="protein sequence ID" value="MFD1250545.1"/>
    <property type="molecule type" value="Genomic_DNA"/>
</dbReference>
<protein>
    <submittedName>
        <fullName evidence="9">Sigma-70 family RNA polymerase sigma factor</fullName>
    </submittedName>
</protein>
<dbReference type="NCBIfam" id="TIGR02937">
    <property type="entry name" value="sigma70-ECF"/>
    <property type="match status" value="1"/>
</dbReference>
<dbReference type="SUPFAM" id="SSF54427">
    <property type="entry name" value="NTF2-like"/>
    <property type="match status" value="1"/>
</dbReference>
<gene>
    <name evidence="9" type="ORF">ACFQ3F_22320</name>
</gene>
<reference evidence="10" key="1">
    <citation type="journal article" date="2019" name="Int. J. Syst. Evol. Microbiol.">
        <title>The Global Catalogue of Microorganisms (GCM) 10K type strain sequencing project: providing services to taxonomists for standard genome sequencing and annotation.</title>
        <authorList>
            <consortium name="The Broad Institute Genomics Platform"/>
            <consortium name="The Broad Institute Genome Sequencing Center for Infectious Disease"/>
            <person name="Wu L."/>
            <person name="Ma J."/>
        </authorList>
    </citation>
    <scope>NUCLEOTIDE SEQUENCE [LARGE SCALE GENOMIC DNA]</scope>
    <source>
        <strain evidence="10">CCUG 52478</strain>
    </source>
</reference>
<evidence type="ECO:0000313" key="10">
    <source>
        <dbReference type="Proteomes" id="UP001597229"/>
    </source>
</evidence>
<dbReference type="Gene3D" id="1.10.10.10">
    <property type="entry name" value="Winged helix-like DNA-binding domain superfamily/Winged helix DNA-binding domain"/>
    <property type="match status" value="1"/>
</dbReference>
<dbReference type="Gene3D" id="3.10.450.50">
    <property type="match status" value="1"/>
</dbReference>
<dbReference type="InterPro" id="IPR013324">
    <property type="entry name" value="RNA_pol_sigma_r3/r4-like"/>
</dbReference>
<keyword evidence="5" id="KW-0804">Transcription</keyword>
<dbReference type="Pfam" id="PF08281">
    <property type="entry name" value="Sigma70_r4_2"/>
    <property type="match status" value="1"/>
</dbReference>
<dbReference type="InterPro" id="IPR032710">
    <property type="entry name" value="NTF2-like_dom_sf"/>
</dbReference>
<evidence type="ECO:0000259" key="8">
    <source>
        <dbReference type="Pfam" id="PF08281"/>
    </source>
</evidence>